<feature type="compositionally biased region" description="Polar residues" evidence="2">
    <location>
        <begin position="156"/>
        <end position="173"/>
    </location>
</feature>
<dbReference type="OrthoDB" id="8041813at2759"/>
<comment type="caution">
    <text evidence="4">The sequence shown here is derived from an EMBL/GenBank/DDBJ whole genome shotgun (WGS) entry which is preliminary data.</text>
</comment>
<feature type="compositionally biased region" description="Basic and acidic residues" evidence="2">
    <location>
        <begin position="241"/>
        <end position="262"/>
    </location>
</feature>
<keyword evidence="1" id="KW-0175">Coiled coil</keyword>
<evidence type="ECO:0000313" key="5">
    <source>
        <dbReference type="Proteomes" id="UP000037069"/>
    </source>
</evidence>
<feature type="coiled-coil region" evidence="1">
    <location>
        <begin position="23"/>
        <end position="50"/>
    </location>
</feature>
<feature type="compositionally biased region" description="Basic and acidic residues" evidence="2">
    <location>
        <begin position="146"/>
        <end position="155"/>
    </location>
</feature>
<feature type="compositionally biased region" description="Basic and acidic residues" evidence="2">
    <location>
        <begin position="401"/>
        <end position="415"/>
    </location>
</feature>
<dbReference type="PANTHER" id="PTHR47412">
    <property type="entry name" value="FI01434P-RELATED"/>
    <property type="match status" value="1"/>
</dbReference>
<dbReference type="AlphaFoldDB" id="A0A0L0CA88"/>
<feature type="compositionally biased region" description="Basic and acidic residues" evidence="2">
    <location>
        <begin position="220"/>
        <end position="229"/>
    </location>
</feature>
<protein>
    <submittedName>
        <fullName evidence="4">Uncharacterized protein</fullName>
    </submittedName>
</protein>
<name>A0A0L0CA88_LUCCU</name>
<dbReference type="EMBL" id="JRES01000782">
    <property type="protein sequence ID" value="KNC28359.1"/>
    <property type="molecule type" value="Genomic_DNA"/>
</dbReference>
<feature type="transmembrane region" description="Helical" evidence="3">
    <location>
        <begin position="457"/>
        <end position="479"/>
    </location>
</feature>
<feature type="compositionally biased region" description="Gly residues" evidence="2">
    <location>
        <begin position="539"/>
        <end position="548"/>
    </location>
</feature>
<keyword evidence="3" id="KW-1133">Transmembrane helix</keyword>
<dbReference type="STRING" id="7375.A0A0L0CA88"/>
<feature type="region of interest" description="Disordered" evidence="2">
    <location>
        <begin position="124"/>
        <end position="422"/>
    </location>
</feature>
<feature type="compositionally biased region" description="Polar residues" evidence="2">
    <location>
        <begin position="131"/>
        <end position="144"/>
    </location>
</feature>
<evidence type="ECO:0000256" key="1">
    <source>
        <dbReference type="SAM" id="Coils"/>
    </source>
</evidence>
<dbReference type="Pfam" id="PF13896">
    <property type="entry name" value="Glyco_transf_49"/>
    <property type="match status" value="1"/>
</dbReference>
<feature type="compositionally biased region" description="Basic and acidic residues" evidence="2">
    <location>
        <begin position="339"/>
        <end position="353"/>
    </location>
</feature>
<accession>A0A0L0CA88</accession>
<dbReference type="PANTHER" id="PTHR47412:SF1">
    <property type="entry name" value="FI01434P-RELATED"/>
    <property type="match status" value="1"/>
</dbReference>
<feature type="region of interest" description="Disordered" evidence="2">
    <location>
        <begin position="520"/>
        <end position="550"/>
    </location>
</feature>
<reference evidence="4 5" key="1">
    <citation type="journal article" date="2015" name="Nat. Commun.">
        <title>Lucilia cuprina genome unlocks parasitic fly biology to underpin future interventions.</title>
        <authorList>
            <person name="Anstead C.A."/>
            <person name="Korhonen P.K."/>
            <person name="Young N.D."/>
            <person name="Hall R.S."/>
            <person name="Jex A.R."/>
            <person name="Murali S.C."/>
            <person name="Hughes D.S."/>
            <person name="Lee S.F."/>
            <person name="Perry T."/>
            <person name="Stroehlein A.J."/>
            <person name="Ansell B.R."/>
            <person name="Breugelmans B."/>
            <person name="Hofmann A."/>
            <person name="Qu J."/>
            <person name="Dugan S."/>
            <person name="Lee S.L."/>
            <person name="Chao H."/>
            <person name="Dinh H."/>
            <person name="Han Y."/>
            <person name="Doddapaneni H.V."/>
            <person name="Worley K.C."/>
            <person name="Muzny D.M."/>
            <person name="Ioannidis P."/>
            <person name="Waterhouse R.M."/>
            <person name="Zdobnov E.M."/>
            <person name="James P.J."/>
            <person name="Bagnall N.H."/>
            <person name="Kotze A.C."/>
            <person name="Gibbs R.A."/>
            <person name="Richards S."/>
            <person name="Batterham P."/>
            <person name="Gasser R.B."/>
        </authorList>
    </citation>
    <scope>NUCLEOTIDE SEQUENCE [LARGE SCALE GENOMIC DNA]</scope>
    <source>
        <strain evidence="4 5">LS</strain>
        <tissue evidence="4">Full body</tissue>
    </source>
</reference>
<feature type="compositionally biased region" description="Pro residues" evidence="2">
    <location>
        <begin position="527"/>
        <end position="536"/>
    </location>
</feature>
<feature type="non-terminal residue" evidence="4">
    <location>
        <position position="812"/>
    </location>
</feature>
<proteinExistence type="predicted"/>
<evidence type="ECO:0000256" key="3">
    <source>
        <dbReference type="SAM" id="Phobius"/>
    </source>
</evidence>
<dbReference type="Proteomes" id="UP000037069">
    <property type="component" value="Unassembled WGS sequence"/>
</dbReference>
<keyword evidence="3" id="KW-0812">Transmembrane</keyword>
<evidence type="ECO:0000256" key="2">
    <source>
        <dbReference type="SAM" id="MobiDB-lite"/>
    </source>
</evidence>
<gene>
    <name evidence="4" type="ORF">FF38_09204</name>
</gene>
<keyword evidence="5" id="KW-1185">Reference proteome</keyword>
<organism evidence="4 5">
    <name type="scientific">Lucilia cuprina</name>
    <name type="common">Green bottle fly</name>
    <name type="synonym">Australian sheep blowfly</name>
    <dbReference type="NCBI Taxonomy" id="7375"/>
    <lineage>
        <taxon>Eukaryota</taxon>
        <taxon>Metazoa</taxon>
        <taxon>Ecdysozoa</taxon>
        <taxon>Arthropoda</taxon>
        <taxon>Hexapoda</taxon>
        <taxon>Insecta</taxon>
        <taxon>Pterygota</taxon>
        <taxon>Neoptera</taxon>
        <taxon>Endopterygota</taxon>
        <taxon>Diptera</taxon>
        <taxon>Brachycera</taxon>
        <taxon>Muscomorpha</taxon>
        <taxon>Oestroidea</taxon>
        <taxon>Calliphoridae</taxon>
        <taxon>Luciliinae</taxon>
        <taxon>Lucilia</taxon>
    </lineage>
</organism>
<sequence length="812" mass="90654">MGSTKLKEDLTNCLINFDRRVLITELLDNYQLAYEEVNDLVEKYVEQQEKKDKLKFDKRFLVHGVVEGEQKKEIYKIVEETKLKDWLKKLKNAESSLYSVEVAGGAKSAAPVFKPMSVQEGVKLKERHGSKASTSNGTAESSKITKPIEKKEVKQEATSSKALKVSPKSNVKATTKVEASAKKTSPKTETSPTDKKAADKKSANKKGINNFFAPATSANKKIEDTKDSKAASGVVKPPTPKKMEDFFKKQTDKPKTSVESIKKTPAVNTSIQLFDDEEEEEAEEISSDEEEKLEALKRDIISSDVEMEAEDENDTKPTASNKRRRILDSDDEEEVPPVKQEKLDIKKETKDQKEEEEAEEPVAETYLDEDGFVITKKPKQKSTANKSPATKKTPPVTLKTSPKDSKKPNTSKETKAATNPAAKTKQAGIMNFFTSKENAFKMRFEPLGQKMFTRRNWLLRCSILINIAVILYICSHVMIGNRYTFTTGSQLFIQEQQTQSQQAQQGMVRETLGKSEQLTYNGEDKVPAPPEQPAPPHGDSGGGGGGVVAGAAVNNKDAEAPEMDPNIGDPAAVIGNIAPGGNSYLNNTQSETAGSYIVTGDEKDFDERLRSLLKCYDKSYEPETLQRGDFWVLKNYVRAEHGELKCHESITYTTHADYSFLDNLIPLLERWNAPISIAMHAPGTDFQPTLDSIKYLRDCLPESNLVRSYATFHFYFSTKHIPKTIPKPSDALKMGYNCSLPAPYVNVTSGHLYKAQKKLLYPVNVGRNIARDAAITHFILASDIELYPNPGLVKKFLEMIARNEQYLQRKSP</sequence>
<evidence type="ECO:0000313" key="4">
    <source>
        <dbReference type="EMBL" id="KNC28359.1"/>
    </source>
</evidence>
<feature type="compositionally biased region" description="Basic and acidic residues" evidence="2">
    <location>
        <begin position="192"/>
        <end position="202"/>
    </location>
</feature>
<feature type="compositionally biased region" description="Acidic residues" evidence="2">
    <location>
        <begin position="354"/>
        <end position="371"/>
    </location>
</feature>
<feature type="compositionally biased region" description="Polar residues" evidence="2">
    <location>
        <begin position="381"/>
        <end position="390"/>
    </location>
</feature>
<keyword evidence="3" id="KW-0472">Membrane</keyword>
<feature type="compositionally biased region" description="Acidic residues" evidence="2">
    <location>
        <begin position="274"/>
        <end position="292"/>
    </location>
</feature>